<dbReference type="InterPro" id="IPR050462">
    <property type="entry name" value="Retroviral_Gag-Pol_poly"/>
</dbReference>
<feature type="domain" description="Core shell protein Gag P30" evidence="7">
    <location>
        <begin position="263"/>
        <end position="356"/>
    </location>
</feature>
<reference evidence="8" key="3">
    <citation type="submission" date="2025-09" db="UniProtKB">
        <authorList>
            <consortium name="Ensembl"/>
        </authorList>
    </citation>
    <scope>IDENTIFICATION</scope>
</reference>
<dbReference type="GO" id="GO:0019068">
    <property type="term" value="P:virion assembly"/>
    <property type="evidence" value="ECO:0007669"/>
    <property type="project" value="InterPro"/>
</dbReference>
<dbReference type="Ensembl" id="ENSCHIT00000030418.1">
    <property type="protein sequence ID" value="ENSCHIP00000022558.1"/>
    <property type="gene ID" value="ENSCHIG00000020484.1"/>
</dbReference>
<dbReference type="InterPro" id="IPR003036">
    <property type="entry name" value="Gag_P30"/>
</dbReference>
<name>A0A452FDZ1_CAPHI</name>
<dbReference type="Proteomes" id="UP000291000">
    <property type="component" value="Chromosome 8"/>
</dbReference>
<accession>A0A452FDZ1</accession>
<evidence type="ECO:0000259" key="6">
    <source>
        <dbReference type="Pfam" id="PF01140"/>
    </source>
</evidence>
<protein>
    <recommendedName>
        <fullName evidence="10">Core shell protein Gag P30 domain-containing protein</fullName>
    </recommendedName>
</protein>
<dbReference type="OMA" id="HWREVAG"/>
<organism evidence="8 9">
    <name type="scientific">Capra hircus</name>
    <name type="common">Goat</name>
    <dbReference type="NCBI Taxonomy" id="9925"/>
    <lineage>
        <taxon>Eukaryota</taxon>
        <taxon>Metazoa</taxon>
        <taxon>Chordata</taxon>
        <taxon>Craniata</taxon>
        <taxon>Vertebrata</taxon>
        <taxon>Euteleostomi</taxon>
        <taxon>Mammalia</taxon>
        <taxon>Eutheria</taxon>
        <taxon>Laurasiatheria</taxon>
        <taxon>Artiodactyla</taxon>
        <taxon>Ruminantia</taxon>
        <taxon>Pecora</taxon>
        <taxon>Bovidae</taxon>
        <taxon>Caprinae</taxon>
        <taxon>Capra</taxon>
    </lineage>
</organism>
<dbReference type="SUPFAM" id="SSF47943">
    <property type="entry name" value="Retrovirus capsid protein, N-terminal core domain"/>
    <property type="match status" value="1"/>
</dbReference>
<keyword evidence="3" id="KW-1043">Host membrane</keyword>
<dbReference type="Pfam" id="PF01140">
    <property type="entry name" value="Gag_MA"/>
    <property type="match status" value="1"/>
</dbReference>
<dbReference type="PANTHER" id="PTHR33166">
    <property type="entry name" value="GAG_P30 DOMAIN-CONTAINING PROTEIN"/>
    <property type="match status" value="1"/>
</dbReference>
<feature type="compositionally biased region" description="Pro residues" evidence="5">
    <location>
        <begin position="176"/>
        <end position="185"/>
    </location>
</feature>
<evidence type="ECO:0000256" key="2">
    <source>
        <dbReference type="ARBA" id="ARBA00022511"/>
    </source>
</evidence>
<dbReference type="InterPro" id="IPR010999">
    <property type="entry name" value="Retrovr_matrix"/>
</dbReference>
<dbReference type="InterPro" id="IPR000840">
    <property type="entry name" value="G_retro_matrix"/>
</dbReference>
<dbReference type="Gene3D" id="1.10.150.180">
    <property type="entry name" value="Gamma-retroviral matrix domain"/>
    <property type="match status" value="1"/>
</dbReference>
<feature type="domain" description="Gamma-retroviral matrix protein" evidence="6">
    <location>
        <begin position="9"/>
        <end position="118"/>
    </location>
</feature>
<evidence type="ECO:0000256" key="4">
    <source>
        <dbReference type="ARBA" id="ARBA00023136"/>
    </source>
</evidence>
<evidence type="ECO:0000256" key="5">
    <source>
        <dbReference type="SAM" id="MobiDB-lite"/>
    </source>
</evidence>
<evidence type="ECO:0000313" key="9">
    <source>
        <dbReference type="Proteomes" id="UP000291000"/>
    </source>
</evidence>
<evidence type="ECO:0000256" key="3">
    <source>
        <dbReference type="ARBA" id="ARBA00022870"/>
    </source>
</evidence>
<keyword evidence="9" id="KW-1185">Reference proteome</keyword>
<evidence type="ECO:0000259" key="7">
    <source>
        <dbReference type="Pfam" id="PF02093"/>
    </source>
</evidence>
<dbReference type="Bgee" id="ENSCHIG00000020484">
    <property type="expression patterns" value="Expressed in thymus and 2 other cell types or tissues"/>
</dbReference>
<dbReference type="GeneTree" id="ENSGT01010000222989"/>
<evidence type="ECO:0000256" key="1">
    <source>
        <dbReference type="ARBA" id="ARBA00004165"/>
    </source>
</evidence>
<dbReference type="SUPFAM" id="SSF47836">
    <property type="entry name" value="Retroviral matrix proteins"/>
    <property type="match status" value="1"/>
</dbReference>
<comment type="subcellular location">
    <subcellularLocation>
        <location evidence="1">Host cell membrane</location>
    </subcellularLocation>
</comment>
<dbReference type="InterPro" id="IPR036946">
    <property type="entry name" value="G_retro_matrix_sf"/>
</dbReference>
<dbReference type="InterPro" id="IPR008919">
    <property type="entry name" value="Retrov_capsid_N"/>
</dbReference>
<feature type="region of interest" description="Disordered" evidence="5">
    <location>
        <begin position="176"/>
        <end position="233"/>
    </location>
</feature>
<evidence type="ECO:0008006" key="10">
    <source>
        <dbReference type="Google" id="ProtNLM"/>
    </source>
</evidence>
<evidence type="ECO:0000313" key="8">
    <source>
        <dbReference type="Ensembl" id="ENSCHIP00000022558.1"/>
    </source>
</evidence>
<keyword evidence="4" id="KW-0472">Membrane</keyword>
<dbReference type="AlphaFoldDB" id="A0A452FDZ1"/>
<dbReference type="Gene3D" id="1.10.375.10">
    <property type="entry name" value="Human Immunodeficiency Virus Type 1 Capsid Protein"/>
    <property type="match status" value="1"/>
</dbReference>
<proteinExistence type="predicted"/>
<feature type="compositionally biased region" description="Basic and acidic residues" evidence="5">
    <location>
        <begin position="137"/>
        <end position="150"/>
    </location>
</feature>
<reference evidence="8" key="2">
    <citation type="submission" date="2025-08" db="UniProtKB">
        <authorList>
            <consortium name="Ensembl"/>
        </authorList>
    </citation>
    <scope>IDENTIFICATION</scope>
</reference>
<reference evidence="8 9" key="1">
    <citation type="submission" date="2016-04" db="EMBL/GenBank/DDBJ databases">
        <title>Polished mammalian reference genomes with single-molecule sequencing and chromosome conformation capture applied to the Capra hircus genome.</title>
        <authorList>
            <person name="Bickhart D.M."/>
            <person name="Koren S."/>
            <person name="Rosen B."/>
            <person name="Hastie A."/>
            <person name="Liachko I."/>
            <person name="Sullivan S.T."/>
            <person name="Burton J."/>
            <person name="Sayre B.L."/>
            <person name="Huson H.J."/>
            <person name="Lee J."/>
            <person name="Lam E."/>
            <person name="Kelley C.M."/>
            <person name="Hutchison J.L."/>
            <person name="Zhou Y."/>
            <person name="Sun J."/>
            <person name="Crisa A."/>
            <person name="Schwartz J.C."/>
            <person name="Hammond J.A."/>
            <person name="Schroeder S.G."/>
            <person name="Liu G.E."/>
            <person name="Dunham M."/>
            <person name="Shendure J."/>
            <person name="Sonstegard T.S."/>
            <person name="Phillippy A.M."/>
            <person name="Van Tassell C.P."/>
            <person name="Smith T.P."/>
        </authorList>
    </citation>
    <scope>NUCLEOTIDE SEQUENCE [LARGE SCALE GENOMIC DNA]</scope>
</reference>
<sequence>MSVFSVPMGQSTSTPLSLMTDRFSDSKSRAQNLSLLVKKSKLVTFCSTEWPTFDVGWPQEGAFNPQIIQAVKERVLTPSPAGHPNQTPYILVWQDLVRNLLEWLKPFVLSPSKPPKPPRPSSPTPTSLNPQVLVMKASEEKEEKQDEKRPKPMFQESSSLYPNLIDLETELFPPPYVDPHPPLLPQVPQVSSGEARRRVEPSAPPREGGPAQGTWGRAREMASAAEEEGPEIPSSTVHAFLVQVGPAREGRERTYQYWPFSTSDLYNWKTQTPSFSEKPQGLIDLLESILFTHNPTWDDCQQLLQVLFTTEEHERILLEARKNMPGVDGRLTIQPNLIEEGFPLVRPNWDFECAEG</sequence>
<feature type="compositionally biased region" description="Pro residues" evidence="5">
    <location>
        <begin position="112"/>
        <end position="123"/>
    </location>
</feature>
<feature type="region of interest" description="Disordered" evidence="5">
    <location>
        <begin position="109"/>
        <end position="158"/>
    </location>
</feature>
<dbReference type="Pfam" id="PF02093">
    <property type="entry name" value="Gag_p30"/>
    <property type="match status" value="1"/>
</dbReference>
<dbReference type="EMBL" id="LWLT01000007">
    <property type="status" value="NOT_ANNOTATED_CDS"/>
    <property type="molecule type" value="Genomic_DNA"/>
</dbReference>
<keyword evidence="2" id="KW-1032">Host cell membrane</keyword>